<dbReference type="AlphaFoldDB" id="A0A317XXS2"/>
<dbReference type="PANTHER" id="PTHR45033">
    <property type="match status" value="1"/>
</dbReference>
<dbReference type="Pfam" id="PF00107">
    <property type="entry name" value="ADH_zinc_N"/>
    <property type="match status" value="1"/>
</dbReference>
<dbReference type="Gene3D" id="3.40.50.720">
    <property type="entry name" value="NAD(P)-binding Rossmann-like Domain"/>
    <property type="match status" value="1"/>
</dbReference>
<dbReference type="SMART" id="SM00829">
    <property type="entry name" value="PKS_ER"/>
    <property type="match status" value="1"/>
</dbReference>
<dbReference type="PANTHER" id="PTHR45033:SF2">
    <property type="entry name" value="ZINC-TYPE ALCOHOL DEHYDROGENASE-LIKE PROTEIN C1773.06C"/>
    <property type="match status" value="1"/>
</dbReference>
<gene>
    <name evidence="2" type="ORF">BCV70DRAFT_11138</name>
</gene>
<accession>A0A317XXS2</accession>
<protein>
    <submittedName>
        <fullName evidence="2">GroES-like protein</fullName>
    </submittedName>
</protein>
<dbReference type="InterPro" id="IPR013149">
    <property type="entry name" value="ADH-like_C"/>
</dbReference>
<dbReference type="InterPro" id="IPR020843">
    <property type="entry name" value="ER"/>
</dbReference>
<dbReference type="InterPro" id="IPR011032">
    <property type="entry name" value="GroES-like_sf"/>
</dbReference>
<evidence type="ECO:0000313" key="3">
    <source>
        <dbReference type="Proteomes" id="UP000246740"/>
    </source>
</evidence>
<dbReference type="InterPro" id="IPR036291">
    <property type="entry name" value="NAD(P)-bd_dom_sf"/>
</dbReference>
<dbReference type="STRING" id="1882483.A0A317XXS2"/>
<dbReference type="InterPro" id="IPR013154">
    <property type="entry name" value="ADH-like_N"/>
</dbReference>
<dbReference type="SUPFAM" id="SSF50129">
    <property type="entry name" value="GroES-like"/>
    <property type="match status" value="1"/>
</dbReference>
<dbReference type="GO" id="GO:0016491">
    <property type="term" value="F:oxidoreductase activity"/>
    <property type="evidence" value="ECO:0007669"/>
    <property type="project" value="InterPro"/>
</dbReference>
<name>A0A317XXS2_9BASI</name>
<organism evidence="2 3">
    <name type="scientific">Testicularia cyperi</name>
    <dbReference type="NCBI Taxonomy" id="1882483"/>
    <lineage>
        <taxon>Eukaryota</taxon>
        <taxon>Fungi</taxon>
        <taxon>Dikarya</taxon>
        <taxon>Basidiomycota</taxon>
        <taxon>Ustilaginomycotina</taxon>
        <taxon>Ustilaginomycetes</taxon>
        <taxon>Ustilaginales</taxon>
        <taxon>Anthracoideaceae</taxon>
        <taxon>Testicularia</taxon>
    </lineage>
</organism>
<feature type="domain" description="Enoyl reductase (ER)" evidence="1">
    <location>
        <begin position="20"/>
        <end position="380"/>
    </location>
</feature>
<dbReference type="Pfam" id="PF08240">
    <property type="entry name" value="ADH_N"/>
    <property type="match status" value="1"/>
</dbReference>
<dbReference type="InParanoid" id="A0A317XXS2"/>
<evidence type="ECO:0000259" key="1">
    <source>
        <dbReference type="SMART" id="SM00829"/>
    </source>
</evidence>
<proteinExistence type="predicted"/>
<dbReference type="EMBL" id="KZ819188">
    <property type="protein sequence ID" value="PWZ03064.1"/>
    <property type="molecule type" value="Genomic_DNA"/>
</dbReference>
<dbReference type="InterPro" id="IPR052711">
    <property type="entry name" value="Zinc_ADH-like"/>
</dbReference>
<dbReference type="SUPFAM" id="SSF51735">
    <property type="entry name" value="NAD(P)-binding Rossmann-fold domains"/>
    <property type="match status" value="1"/>
</dbReference>
<dbReference type="CDD" id="cd08276">
    <property type="entry name" value="MDR7"/>
    <property type="match status" value="1"/>
</dbReference>
<evidence type="ECO:0000313" key="2">
    <source>
        <dbReference type="EMBL" id="PWZ03064.1"/>
    </source>
</evidence>
<sequence>MSTVTIPTTTEAYRLRSFSKDLNGLVLDTSVSLPRPEQLRPKQVLVRIHAVSLNARDYQIATATYPAPTSPPAGLIPVSDGAGEILAVGPDVTNVKVGDRVVTHMCAPWTHGEIGNEMQATALGGGVDGVLARHAVLDQGNVLVIPDSMSFREASTLPVAGLTAFHCLFGFSKTVQPGQTVLIEGTGGVSLAALQLTLSAGARPIVISSSDEKLSICQQLGAAPGDCINYSTDKKWWETVKALTHRAAGVDHTIEIAGGRTMIKALMCTKAYGSMWVVGYMDDYKSSAEAEAEADDGLPDPAKAVLYSQAHIQGVMCGSYALFQQFLEAHRSAHLRFQQGLASTNILKPYLPENQIFAFQDAKRAFEVLGSGRFVGKIVIDVD</sequence>
<keyword evidence="3" id="KW-1185">Reference proteome</keyword>
<reference evidence="2 3" key="1">
    <citation type="journal article" date="2018" name="Mol. Biol. Evol.">
        <title>Broad Genomic Sampling Reveals a Smut Pathogenic Ancestry of the Fungal Clade Ustilaginomycotina.</title>
        <authorList>
            <person name="Kijpornyongpan T."/>
            <person name="Mondo S.J."/>
            <person name="Barry K."/>
            <person name="Sandor L."/>
            <person name="Lee J."/>
            <person name="Lipzen A."/>
            <person name="Pangilinan J."/>
            <person name="LaButti K."/>
            <person name="Hainaut M."/>
            <person name="Henrissat B."/>
            <person name="Grigoriev I.V."/>
            <person name="Spatafora J.W."/>
            <person name="Aime M.C."/>
        </authorList>
    </citation>
    <scope>NUCLEOTIDE SEQUENCE [LARGE SCALE GENOMIC DNA]</scope>
    <source>
        <strain evidence="2 3">MCA 3645</strain>
    </source>
</reference>
<dbReference type="Gene3D" id="3.90.180.10">
    <property type="entry name" value="Medium-chain alcohol dehydrogenases, catalytic domain"/>
    <property type="match status" value="1"/>
</dbReference>
<dbReference type="Proteomes" id="UP000246740">
    <property type="component" value="Unassembled WGS sequence"/>
</dbReference>
<dbReference type="OrthoDB" id="9930022at2759"/>